<dbReference type="GO" id="GO:0071169">
    <property type="term" value="P:establishment of protein localization to chromatin"/>
    <property type="evidence" value="ECO:0007669"/>
    <property type="project" value="TreeGrafter"/>
</dbReference>
<dbReference type="GO" id="GO:0003682">
    <property type="term" value="F:chromatin binding"/>
    <property type="evidence" value="ECO:0007669"/>
    <property type="project" value="TreeGrafter"/>
</dbReference>
<dbReference type="PANTHER" id="PTHR21704">
    <property type="entry name" value="NIPPED-B-LIKE PROTEIN DELANGIN SCC2-RELATED"/>
    <property type="match status" value="1"/>
</dbReference>
<dbReference type="GO" id="GO:0061775">
    <property type="term" value="F:cohesin loader activity"/>
    <property type="evidence" value="ECO:0007669"/>
    <property type="project" value="InterPro"/>
</dbReference>
<dbReference type="AlphaFoldDB" id="A0A1B6L1I7"/>
<proteinExistence type="predicted"/>
<protein>
    <submittedName>
        <fullName evidence="2">Uncharacterized protein</fullName>
    </submittedName>
</protein>
<dbReference type="InterPro" id="IPR033031">
    <property type="entry name" value="Scc2/Nipped-B"/>
</dbReference>
<evidence type="ECO:0000256" key="1">
    <source>
        <dbReference type="SAM" id="MobiDB-lite"/>
    </source>
</evidence>
<dbReference type="PANTHER" id="PTHR21704:SF18">
    <property type="entry name" value="NIPPED-B-LIKE PROTEIN"/>
    <property type="match status" value="1"/>
</dbReference>
<dbReference type="GO" id="GO:0034087">
    <property type="term" value="P:establishment of mitotic sister chromatid cohesion"/>
    <property type="evidence" value="ECO:0007669"/>
    <property type="project" value="TreeGrafter"/>
</dbReference>
<dbReference type="GO" id="GO:0090694">
    <property type="term" value="C:Scc2-Scc4 cohesin loading complex"/>
    <property type="evidence" value="ECO:0007669"/>
    <property type="project" value="TreeGrafter"/>
</dbReference>
<feature type="non-terminal residue" evidence="2">
    <location>
        <position position="318"/>
    </location>
</feature>
<accession>A0A1B6L1I7</accession>
<feature type="region of interest" description="Disordered" evidence="1">
    <location>
        <begin position="299"/>
        <end position="318"/>
    </location>
</feature>
<evidence type="ECO:0000313" key="2">
    <source>
        <dbReference type="EMBL" id="JAT17579.1"/>
    </source>
</evidence>
<dbReference type="GO" id="GO:1990414">
    <property type="term" value="P:replication-born double-strand break repair via sister chromatid exchange"/>
    <property type="evidence" value="ECO:0007669"/>
    <property type="project" value="TreeGrafter"/>
</dbReference>
<feature type="non-terminal residue" evidence="2">
    <location>
        <position position="1"/>
    </location>
</feature>
<dbReference type="GO" id="GO:0140588">
    <property type="term" value="P:chromatin looping"/>
    <property type="evidence" value="ECO:0007669"/>
    <property type="project" value="InterPro"/>
</dbReference>
<name>A0A1B6L1I7_9HEMI</name>
<gene>
    <name evidence="2" type="ORF">g.12929</name>
</gene>
<organism evidence="2">
    <name type="scientific">Graphocephala atropunctata</name>
    <dbReference type="NCBI Taxonomy" id="36148"/>
    <lineage>
        <taxon>Eukaryota</taxon>
        <taxon>Metazoa</taxon>
        <taxon>Ecdysozoa</taxon>
        <taxon>Arthropoda</taxon>
        <taxon>Hexapoda</taxon>
        <taxon>Insecta</taxon>
        <taxon>Pterygota</taxon>
        <taxon>Neoptera</taxon>
        <taxon>Paraneoptera</taxon>
        <taxon>Hemiptera</taxon>
        <taxon>Auchenorrhyncha</taxon>
        <taxon>Membracoidea</taxon>
        <taxon>Cicadellidae</taxon>
        <taxon>Cicadellinae</taxon>
        <taxon>Cicadellini</taxon>
        <taxon>Graphocephala</taxon>
    </lineage>
</organism>
<dbReference type="EMBL" id="GEBQ01022398">
    <property type="protein sequence ID" value="JAT17579.1"/>
    <property type="molecule type" value="Transcribed_RNA"/>
</dbReference>
<reference evidence="2" key="1">
    <citation type="submission" date="2015-11" db="EMBL/GenBank/DDBJ databases">
        <title>De novo transcriptome assembly of four potential Pierce s Disease insect vectors from Arizona vineyards.</title>
        <authorList>
            <person name="Tassone E.E."/>
        </authorList>
    </citation>
    <scope>NUCLEOTIDE SEQUENCE</scope>
</reference>
<sequence length="318" mass="35854">SVVRFTNHQLVNTVFPFYNSTYRNHKDGKSKGEGTDSKRVPTKSKAVAALYKKLAEVVSMLAQLLSVQPLTDSTVLLLSSVAISPFFVEPISELQLSALSLVTSIFAKYEKHRRLLLDDIMSSMSRLSSSRRNLRTYQLESQERIQMTTVLFLELIQCLAVLPLDLVGDKLVDTDSVITAKLTSAQRTAYVFLDMWLAKCSSKNEDTNYRQLLENFILDLLITHNKPEWSAAGFMLSVLGNLLVASVINKNLGSPVRLICLDFLGILVCRMREDAKQFEDKSNVVNQVISGIKFEEEAKQNQNVKEDDKDEERLTQPV</sequence>
<dbReference type="GO" id="GO:0010468">
    <property type="term" value="P:regulation of gene expression"/>
    <property type="evidence" value="ECO:0007669"/>
    <property type="project" value="InterPro"/>
</dbReference>